<dbReference type="Proteomes" id="UP000076321">
    <property type="component" value="Unassembled WGS sequence"/>
</dbReference>
<evidence type="ECO:0000313" key="2">
    <source>
        <dbReference type="EMBL" id="OKA09252.1"/>
    </source>
</evidence>
<dbReference type="RefSeq" id="WP_061981179.1">
    <property type="nucleotide sequence ID" value="NZ_FOPQ01000005.1"/>
</dbReference>
<proteinExistence type="predicted"/>
<keyword evidence="4" id="KW-1185">Reference proteome</keyword>
<dbReference type="Proteomes" id="UP000186883">
    <property type="component" value="Unassembled WGS sequence"/>
</dbReference>
<evidence type="ECO:0000313" key="1">
    <source>
        <dbReference type="EMBL" id="KZB86822.1"/>
    </source>
</evidence>
<dbReference type="OrthoDB" id="5192770at2"/>
<protein>
    <submittedName>
        <fullName evidence="1">Uncharacterized protein</fullName>
    </submittedName>
</protein>
<dbReference type="EMBL" id="LQCI01000004">
    <property type="protein sequence ID" value="KZB86822.1"/>
    <property type="molecule type" value="Genomic_DNA"/>
</dbReference>
<dbReference type="AlphaFoldDB" id="A0A154MRB9"/>
<comment type="caution">
    <text evidence="1">The sequence shown here is derived from an EMBL/GenBank/DDBJ whole genome shotgun (WGS) entry which is preliminary data.</text>
</comment>
<organism evidence="1 3">
    <name type="scientific">Amycolatopsis regifaucium</name>
    <dbReference type="NCBI Taxonomy" id="546365"/>
    <lineage>
        <taxon>Bacteria</taxon>
        <taxon>Bacillati</taxon>
        <taxon>Actinomycetota</taxon>
        <taxon>Actinomycetes</taxon>
        <taxon>Pseudonocardiales</taxon>
        <taxon>Pseudonocardiaceae</taxon>
        <taxon>Amycolatopsis</taxon>
    </lineage>
</organism>
<sequence>MTDRPSHSVRFFGGPLDGRVQELGDTEPIAGTVLKHVHLHDGPKIETRYELGLAENDRWEFRLCAAPIPEPAPRPEPEPDGVG</sequence>
<reference evidence="2 4" key="2">
    <citation type="submission" date="2016-11" db="EMBL/GenBank/DDBJ databases">
        <title>Genome sequencing of Amycolatopsis regifaucium.</title>
        <authorList>
            <person name="Mayilraj S."/>
            <person name="Kaur N."/>
        </authorList>
    </citation>
    <scope>NUCLEOTIDE SEQUENCE [LARGE SCALE GENOMIC DNA]</scope>
    <source>
        <strain evidence="2 4">GY080</strain>
    </source>
</reference>
<evidence type="ECO:0000313" key="4">
    <source>
        <dbReference type="Proteomes" id="UP000186883"/>
    </source>
</evidence>
<accession>A0A154MRB9</accession>
<dbReference type="EMBL" id="LOBU02000007">
    <property type="protein sequence ID" value="OKA09252.1"/>
    <property type="molecule type" value="Genomic_DNA"/>
</dbReference>
<reference evidence="1 3" key="1">
    <citation type="submission" date="2015-12" db="EMBL/GenBank/DDBJ databases">
        <title>Amycolatopsis regifaucium genome sequencing and assembly.</title>
        <authorList>
            <person name="Mayilraj S."/>
        </authorList>
    </citation>
    <scope>NUCLEOTIDE SEQUENCE [LARGE SCALE GENOMIC DNA]</scope>
    <source>
        <strain evidence="1 3">GY080</strain>
    </source>
</reference>
<evidence type="ECO:0000313" key="3">
    <source>
        <dbReference type="Proteomes" id="UP000076321"/>
    </source>
</evidence>
<name>A0A154MRB9_9PSEU</name>
<gene>
    <name evidence="2" type="ORF">ATP06_0207110</name>
    <name evidence="1" type="ORF">AVL48_24560</name>
</gene>